<dbReference type="EMBL" id="MPUH01001276">
    <property type="protein sequence ID" value="OMJ68817.1"/>
    <property type="molecule type" value="Genomic_DNA"/>
</dbReference>
<evidence type="ECO:0000313" key="4">
    <source>
        <dbReference type="EMBL" id="OMJ68817.1"/>
    </source>
</evidence>
<dbReference type="Gene3D" id="1.25.10.10">
    <property type="entry name" value="Leucine-rich Repeat Variant"/>
    <property type="match status" value="1"/>
</dbReference>
<dbReference type="OrthoDB" id="668540at2759"/>
<dbReference type="InterPro" id="IPR033133">
    <property type="entry name" value="PUM-HD"/>
</dbReference>
<dbReference type="PROSITE" id="PS50302">
    <property type="entry name" value="PUM"/>
    <property type="match status" value="4"/>
</dbReference>
<feature type="repeat" description="Pumilio" evidence="2">
    <location>
        <begin position="110"/>
        <end position="145"/>
    </location>
</feature>
<protein>
    <recommendedName>
        <fullName evidence="3">PUM-HD domain-containing protein</fullName>
    </recommendedName>
</protein>
<dbReference type="Proteomes" id="UP000187209">
    <property type="component" value="Unassembled WGS sequence"/>
</dbReference>
<dbReference type="PANTHER" id="PTHR12537">
    <property type="entry name" value="RNA BINDING PROTEIN PUMILIO-RELATED"/>
    <property type="match status" value="1"/>
</dbReference>
<gene>
    <name evidence="4" type="ORF">SteCoe_33611</name>
</gene>
<proteinExistence type="predicted"/>
<dbReference type="GO" id="GO:0005737">
    <property type="term" value="C:cytoplasm"/>
    <property type="evidence" value="ECO:0007669"/>
    <property type="project" value="TreeGrafter"/>
</dbReference>
<dbReference type="Pfam" id="PF00806">
    <property type="entry name" value="PUF"/>
    <property type="match status" value="6"/>
</dbReference>
<feature type="repeat" description="Pumilio" evidence="2">
    <location>
        <begin position="247"/>
        <end position="282"/>
    </location>
</feature>
<evidence type="ECO:0000256" key="1">
    <source>
        <dbReference type="ARBA" id="ARBA00022737"/>
    </source>
</evidence>
<feature type="domain" description="PUM-HD" evidence="3">
    <location>
        <begin position="50"/>
        <end position="380"/>
    </location>
</feature>
<dbReference type="AlphaFoldDB" id="A0A1R2AWD5"/>
<dbReference type="InterPro" id="IPR001313">
    <property type="entry name" value="Pumilio_RNA-bd_rpt"/>
</dbReference>
<evidence type="ECO:0000256" key="2">
    <source>
        <dbReference type="PROSITE-ProRule" id="PRU00317"/>
    </source>
</evidence>
<feature type="repeat" description="Pumilio" evidence="2">
    <location>
        <begin position="283"/>
        <end position="320"/>
    </location>
</feature>
<dbReference type="InterPro" id="IPR016024">
    <property type="entry name" value="ARM-type_fold"/>
</dbReference>
<evidence type="ECO:0000313" key="5">
    <source>
        <dbReference type="Proteomes" id="UP000187209"/>
    </source>
</evidence>
<dbReference type="GO" id="GO:0010608">
    <property type="term" value="P:post-transcriptional regulation of gene expression"/>
    <property type="evidence" value="ECO:0007669"/>
    <property type="project" value="TreeGrafter"/>
</dbReference>
<dbReference type="InterPro" id="IPR011989">
    <property type="entry name" value="ARM-like"/>
</dbReference>
<organism evidence="4 5">
    <name type="scientific">Stentor coeruleus</name>
    <dbReference type="NCBI Taxonomy" id="5963"/>
    <lineage>
        <taxon>Eukaryota</taxon>
        <taxon>Sar</taxon>
        <taxon>Alveolata</taxon>
        <taxon>Ciliophora</taxon>
        <taxon>Postciliodesmatophora</taxon>
        <taxon>Heterotrichea</taxon>
        <taxon>Heterotrichida</taxon>
        <taxon>Stentoridae</taxon>
        <taxon>Stentor</taxon>
    </lineage>
</organism>
<feature type="repeat" description="Pumilio" evidence="2">
    <location>
        <begin position="146"/>
        <end position="181"/>
    </location>
</feature>
<dbReference type="PANTHER" id="PTHR12537:SF13">
    <property type="entry name" value="PUMILIO HOMOLOGY DOMAIN FAMILY MEMBER 4"/>
    <property type="match status" value="1"/>
</dbReference>
<accession>A0A1R2AWD5</accession>
<dbReference type="GO" id="GO:0003729">
    <property type="term" value="F:mRNA binding"/>
    <property type="evidence" value="ECO:0007669"/>
    <property type="project" value="TreeGrafter"/>
</dbReference>
<comment type="caution">
    <text evidence="4">The sequence shown here is derived from an EMBL/GenBank/DDBJ whole genome shotgun (WGS) entry which is preliminary data.</text>
</comment>
<keyword evidence="1" id="KW-0677">Repeat</keyword>
<name>A0A1R2AWD5_9CILI</name>
<dbReference type="SMART" id="SM00025">
    <property type="entry name" value="Pumilio"/>
    <property type="match status" value="6"/>
</dbReference>
<dbReference type="SUPFAM" id="SSF48371">
    <property type="entry name" value="ARM repeat"/>
    <property type="match status" value="1"/>
</dbReference>
<keyword evidence="5" id="KW-1185">Reference proteome</keyword>
<evidence type="ECO:0000259" key="3">
    <source>
        <dbReference type="PROSITE" id="PS50303"/>
    </source>
</evidence>
<dbReference type="PROSITE" id="PS50303">
    <property type="entry name" value="PUM_HD"/>
    <property type="match status" value="1"/>
</dbReference>
<sequence>MERGKKQANYTFKKREKKPADFYEDDFTGKSLEGINTSVSSHSDIYIPCYSQCIGGSIENLYGPDQDSLFLDSLSSENIVFMAKTKAGSKRLQQCIAKSRPEEIEKIVSSVAPNMGELMIDLYGNYMCQTLVQSCSSCQRLALLSGMRNSVINIARNSRGTHALQNLISIANLAEEEVIYQQCFSGQILTLSKDPNASHVIQRLLMTVKNKYFVIKEILGHVKELAMDKLGLCVIKKCVKDPQIFNEILEHCLVLMQDPYGNYAVQNVLETWKEECAFEFISSIQGKTAQLCIQKYASNVMEKAMKIENIRQAIIRELINEGKIDLLLGSQYGCYVMRTAAIESDRNARLEMAEAISLIAPKLHNAKLQSQWDEIMSNLR</sequence>
<reference evidence="4 5" key="1">
    <citation type="submission" date="2016-11" db="EMBL/GenBank/DDBJ databases">
        <title>The macronuclear genome of Stentor coeruleus: a giant cell with tiny introns.</title>
        <authorList>
            <person name="Slabodnick M."/>
            <person name="Ruby J.G."/>
            <person name="Reiff S.B."/>
            <person name="Swart E.C."/>
            <person name="Gosai S."/>
            <person name="Prabakaran S."/>
            <person name="Witkowska E."/>
            <person name="Larue G.E."/>
            <person name="Fisher S."/>
            <person name="Freeman R.M."/>
            <person name="Gunawardena J."/>
            <person name="Chu W."/>
            <person name="Stover N.A."/>
            <person name="Gregory B.D."/>
            <person name="Nowacki M."/>
            <person name="Derisi J."/>
            <person name="Roy S.W."/>
            <person name="Marshall W.F."/>
            <person name="Sood P."/>
        </authorList>
    </citation>
    <scope>NUCLEOTIDE SEQUENCE [LARGE SCALE GENOMIC DNA]</scope>
    <source>
        <strain evidence="4">WM001</strain>
    </source>
</reference>